<keyword evidence="1" id="KW-0732">Signal</keyword>
<keyword evidence="3" id="KW-1185">Reference proteome</keyword>
<organism evidence="2 3">
    <name type="scientific">Aegilops tauschii subsp. strangulata</name>
    <name type="common">Goatgrass</name>
    <dbReference type="NCBI Taxonomy" id="200361"/>
    <lineage>
        <taxon>Eukaryota</taxon>
        <taxon>Viridiplantae</taxon>
        <taxon>Streptophyta</taxon>
        <taxon>Embryophyta</taxon>
        <taxon>Tracheophyta</taxon>
        <taxon>Spermatophyta</taxon>
        <taxon>Magnoliopsida</taxon>
        <taxon>Liliopsida</taxon>
        <taxon>Poales</taxon>
        <taxon>Poaceae</taxon>
        <taxon>BOP clade</taxon>
        <taxon>Pooideae</taxon>
        <taxon>Triticodae</taxon>
        <taxon>Triticeae</taxon>
        <taxon>Triticinae</taxon>
        <taxon>Aegilops</taxon>
    </lineage>
</organism>
<dbReference type="Gene3D" id="1.20.140.40">
    <property type="entry name" value="Invertase/pectin methylesterase inhibitor family protein"/>
    <property type="match status" value="1"/>
</dbReference>
<reference evidence="2" key="3">
    <citation type="journal article" date="2017" name="Nature">
        <title>Genome sequence of the progenitor of the wheat D genome Aegilops tauschii.</title>
        <authorList>
            <person name="Luo M.C."/>
            <person name="Gu Y.Q."/>
            <person name="Puiu D."/>
            <person name="Wang H."/>
            <person name="Twardziok S.O."/>
            <person name="Deal K.R."/>
            <person name="Huo N."/>
            <person name="Zhu T."/>
            <person name="Wang L."/>
            <person name="Wang Y."/>
            <person name="McGuire P.E."/>
            <person name="Liu S."/>
            <person name="Long H."/>
            <person name="Ramasamy R.K."/>
            <person name="Rodriguez J.C."/>
            <person name="Van S.L."/>
            <person name="Yuan L."/>
            <person name="Wang Z."/>
            <person name="Xia Z."/>
            <person name="Xiao L."/>
            <person name="Anderson O.D."/>
            <person name="Ouyang S."/>
            <person name="Liang Y."/>
            <person name="Zimin A.V."/>
            <person name="Pertea G."/>
            <person name="Qi P."/>
            <person name="Bennetzen J.L."/>
            <person name="Dai X."/>
            <person name="Dawson M.W."/>
            <person name="Muller H.G."/>
            <person name="Kugler K."/>
            <person name="Rivarola-Duarte L."/>
            <person name="Spannagl M."/>
            <person name="Mayer K.F.X."/>
            <person name="Lu F.H."/>
            <person name="Bevan M.W."/>
            <person name="Leroy P."/>
            <person name="Li P."/>
            <person name="You F.M."/>
            <person name="Sun Q."/>
            <person name="Liu Z."/>
            <person name="Lyons E."/>
            <person name="Wicker T."/>
            <person name="Salzberg S.L."/>
            <person name="Devos K.M."/>
            <person name="Dvorak J."/>
        </authorList>
    </citation>
    <scope>NUCLEOTIDE SEQUENCE [LARGE SCALE GENOMIC DNA]</scope>
    <source>
        <strain evidence="2">cv. AL8/78</strain>
    </source>
</reference>
<feature type="signal peptide" evidence="1">
    <location>
        <begin position="1"/>
        <end position="27"/>
    </location>
</feature>
<dbReference type="AlphaFoldDB" id="A0A453ANN6"/>
<evidence type="ECO:0000313" key="2">
    <source>
        <dbReference type="EnsemblPlants" id="AET2Gv20208900.1"/>
    </source>
</evidence>
<evidence type="ECO:0000313" key="3">
    <source>
        <dbReference type="Proteomes" id="UP000015105"/>
    </source>
</evidence>
<proteinExistence type="predicted"/>
<sequence>MKSMATTIYVLALSLTTTTLLFTSSSACPRDPLMTIASACHQVSTGQPVLELCMKTLHAAFENSEVTEYANIATGTSQYSCQETQRIGKNLLQNPSLPKELRAAYDHCIGKYDMVKNKIGAIDNAVRTCWFATFKQDCVEVAAAIDDCAHNLQPVGSSSPLYKMVLADRDLSTLICSLALHGVAKQWH</sequence>
<evidence type="ECO:0008006" key="4">
    <source>
        <dbReference type="Google" id="ProtNLM"/>
    </source>
</evidence>
<feature type="chain" id="PRO_5019304372" description="Pectinesterase inhibitor domain-containing protein" evidence="1">
    <location>
        <begin position="28"/>
        <end position="188"/>
    </location>
</feature>
<name>A0A453ANN6_AEGTS</name>
<dbReference type="Proteomes" id="UP000015105">
    <property type="component" value="Chromosome 2D"/>
</dbReference>
<dbReference type="SUPFAM" id="SSF101148">
    <property type="entry name" value="Plant invertase/pectin methylesterase inhibitor"/>
    <property type="match status" value="1"/>
</dbReference>
<dbReference type="PANTHER" id="PTHR34838:SF6">
    <property type="entry name" value="GENOME ASSEMBLY, CHROMOSOME: II"/>
    <property type="match status" value="1"/>
</dbReference>
<protein>
    <recommendedName>
        <fullName evidence="4">Pectinesterase inhibitor domain-containing protein</fullName>
    </recommendedName>
</protein>
<reference evidence="3" key="2">
    <citation type="journal article" date="2017" name="Nat. Plants">
        <title>The Aegilops tauschii genome reveals multiple impacts of transposons.</title>
        <authorList>
            <person name="Zhao G."/>
            <person name="Zou C."/>
            <person name="Li K."/>
            <person name="Wang K."/>
            <person name="Li T."/>
            <person name="Gao L."/>
            <person name="Zhang X."/>
            <person name="Wang H."/>
            <person name="Yang Z."/>
            <person name="Liu X."/>
            <person name="Jiang W."/>
            <person name="Mao L."/>
            <person name="Kong X."/>
            <person name="Jiao Y."/>
            <person name="Jia J."/>
        </authorList>
    </citation>
    <scope>NUCLEOTIDE SEQUENCE [LARGE SCALE GENOMIC DNA]</scope>
    <source>
        <strain evidence="3">cv. AL8/78</strain>
    </source>
</reference>
<reference evidence="2" key="5">
    <citation type="journal article" date="2021" name="G3 (Bethesda)">
        <title>Aegilops tauschii genome assembly Aet v5.0 features greater sequence contiguity and improved annotation.</title>
        <authorList>
            <person name="Wang L."/>
            <person name="Zhu T."/>
            <person name="Rodriguez J.C."/>
            <person name="Deal K.R."/>
            <person name="Dubcovsky J."/>
            <person name="McGuire P.E."/>
            <person name="Lux T."/>
            <person name="Spannagl M."/>
            <person name="Mayer K.F.X."/>
            <person name="Baldrich P."/>
            <person name="Meyers B.C."/>
            <person name="Huo N."/>
            <person name="Gu Y.Q."/>
            <person name="Zhou H."/>
            <person name="Devos K.M."/>
            <person name="Bennetzen J.L."/>
            <person name="Unver T."/>
            <person name="Budak H."/>
            <person name="Gulick P.J."/>
            <person name="Galiba G."/>
            <person name="Kalapos B."/>
            <person name="Nelson D.R."/>
            <person name="Li P."/>
            <person name="You F.M."/>
            <person name="Luo M.C."/>
            <person name="Dvorak J."/>
        </authorList>
    </citation>
    <scope>NUCLEOTIDE SEQUENCE [LARGE SCALE GENOMIC DNA]</scope>
    <source>
        <strain evidence="2">cv. AL8/78</strain>
    </source>
</reference>
<dbReference type="InterPro" id="IPR035513">
    <property type="entry name" value="Invertase/methylesterase_inhib"/>
</dbReference>
<dbReference type="PANTHER" id="PTHR34838">
    <property type="entry name" value="OS08G0142100 PROTEIN-RELATED"/>
    <property type="match status" value="1"/>
</dbReference>
<dbReference type="Gramene" id="AET2Gv20208900.1">
    <property type="protein sequence ID" value="AET2Gv20208900.1"/>
    <property type="gene ID" value="AET2Gv20208900"/>
</dbReference>
<accession>A0A453ANN6</accession>
<dbReference type="EnsemblPlants" id="AET2Gv20208900.1">
    <property type="protein sequence ID" value="AET2Gv20208900.1"/>
    <property type="gene ID" value="AET2Gv20208900"/>
</dbReference>
<dbReference type="PROSITE" id="PS51257">
    <property type="entry name" value="PROKAR_LIPOPROTEIN"/>
    <property type="match status" value="1"/>
</dbReference>
<reference evidence="3" key="1">
    <citation type="journal article" date="2014" name="Science">
        <title>Ancient hybridizations among the ancestral genomes of bread wheat.</title>
        <authorList>
            <consortium name="International Wheat Genome Sequencing Consortium,"/>
            <person name="Marcussen T."/>
            <person name="Sandve S.R."/>
            <person name="Heier L."/>
            <person name="Spannagl M."/>
            <person name="Pfeifer M."/>
            <person name="Jakobsen K.S."/>
            <person name="Wulff B.B."/>
            <person name="Steuernagel B."/>
            <person name="Mayer K.F."/>
            <person name="Olsen O.A."/>
        </authorList>
    </citation>
    <scope>NUCLEOTIDE SEQUENCE [LARGE SCALE GENOMIC DNA]</scope>
    <source>
        <strain evidence="3">cv. AL8/78</strain>
    </source>
</reference>
<reference evidence="2" key="4">
    <citation type="submission" date="2019-03" db="UniProtKB">
        <authorList>
            <consortium name="EnsemblPlants"/>
        </authorList>
    </citation>
    <scope>IDENTIFICATION</scope>
</reference>
<evidence type="ECO:0000256" key="1">
    <source>
        <dbReference type="SAM" id="SignalP"/>
    </source>
</evidence>